<evidence type="ECO:0000256" key="6">
    <source>
        <dbReference type="ARBA" id="ARBA00035443"/>
    </source>
</evidence>
<dbReference type="AlphaFoldDB" id="A9J5X0"/>
<dbReference type="Pfam" id="PF00428">
    <property type="entry name" value="Ribosomal_60s"/>
    <property type="match status" value="1"/>
</dbReference>
<accession>A9J5X0</accession>
<organism evidence="8">
    <name type="scientific">Pomphorhynchus laevis</name>
    <dbReference type="NCBI Taxonomy" id="141832"/>
    <lineage>
        <taxon>Eukaryota</taxon>
        <taxon>Metazoa</taxon>
        <taxon>Spiralia</taxon>
        <taxon>Lophotrochozoa</taxon>
        <taxon>Acanthocephala</taxon>
        <taxon>Palaeacanthocephala</taxon>
        <taxon>Echinorhynchida</taxon>
        <taxon>Pomphorhynchidae</taxon>
        <taxon>Pomphorhynchus</taxon>
    </lineage>
</organism>
<dbReference type="OrthoDB" id="1227494at2759"/>
<evidence type="ECO:0000256" key="2">
    <source>
        <dbReference type="ARBA" id="ARBA00005436"/>
    </source>
</evidence>
<keyword evidence="3 8" id="KW-0689">Ribosomal protein</keyword>
<name>A9J5X0_9BILA</name>
<dbReference type="GO" id="GO:0002182">
    <property type="term" value="P:cytoplasmic translational elongation"/>
    <property type="evidence" value="ECO:0007669"/>
    <property type="project" value="InterPro"/>
</dbReference>
<proteinExistence type="evidence at transcript level"/>
<evidence type="ECO:0000313" key="8">
    <source>
        <dbReference type="EMBL" id="CAO94759.1"/>
    </source>
</evidence>
<dbReference type="Gene3D" id="1.10.10.1410">
    <property type="match status" value="1"/>
</dbReference>
<dbReference type="InterPro" id="IPR038716">
    <property type="entry name" value="P1/P2_N_sf"/>
</dbReference>
<evidence type="ECO:0000256" key="3">
    <source>
        <dbReference type="ARBA" id="ARBA00022980"/>
    </source>
</evidence>
<evidence type="ECO:0000256" key="1">
    <source>
        <dbReference type="ARBA" id="ARBA00003362"/>
    </source>
</evidence>
<feature type="non-terminal residue" evidence="8">
    <location>
        <position position="115"/>
    </location>
</feature>
<feature type="compositionally biased region" description="Acidic residues" evidence="7">
    <location>
        <begin position="99"/>
        <end position="109"/>
    </location>
</feature>
<feature type="region of interest" description="Disordered" evidence="7">
    <location>
        <begin position="85"/>
        <end position="115"/>
    </location>
</feature>
<gene>
    <name evidence="8" type="primary">RPLP2</name>
</gene>
<evidence type="ECO:0000256" key="7">
    <source>
        <dbReference type="SAM" id="MobiDB-lite"/>
    </source>
</evidence>
<dbReference type="GO" id="GO:0022625">
    <property type="term" value="C:cytosolic large ribosomal subunit"/>
    <property type="evidence" value="ECO:0007669"/>
    <property type="project" value="InterPro"/>
</dbReference>
<comment type="similarity">
    <text evidence="2">Belongs to the eukaryotic ribosomal protein P1/P2 family.</text>
</comment>
<sequence>MKYLAAYMLAKLGQRQAVKPDEIVKILDSIGIEACIKRATVVCEKLDGKDLNELVVEGDNIMNSIGGVASGSLPVSGDAVVADSGKPAASTVATKEAPTEESDESDDDMGLGLFD</sequence>
<comment type="function">
    <text evidence="1">Plays an important role in the elongation step of protein synthesis.</text>
</comment>
<dbReference type="FunFam" id="1.10.10.1410:FF:000002">
    <property type="entry name" value="60S acidic ribosomal protein P2"/>
    <property type="match status" value="1"/>
</dbReference>
<reference evidence="8" key="1">
    <citation type="journal article" date="2007" name="Mol. Biol. Evol.">
        <title>Spiralian phylogenomics supports the resurrection of Bryozoa comprising Ectoprocta and Entoprocta.</title>
        <authorList>
            <person name="Hausdorf B."/>
            <person name="Helmkampf M."/>
            <person name="Meyer A."/>
            <person name="Witek A."/>
            <person name="Herlyn H."/>
            <person name="Bruchhaus I."/>
            <person name="Hankeln T."/>
            <person name="Struck T.H."/>
            <person name="Lieb B."/>
        </authorList>
    </citation>
    <scope>NUCLEOTIDE SEQUENCE</scope>
</reference>
<evidence type="ECO:0000256" key="5">
    <source>
        <dbReference type="ARBA" id="ARBA00035301"/>
    </source>
</evidence>
<dbReference type="InterPro" id="IPR044076">
    <property type="entry name" value="Ribosomal_P2"/>
</dbReference>
<keyword evidence="4" id="KW-0687">Ribonucleoprotein</keyword>
<dbReference type="EMBL" id="AM849546">
    <property type="protein sequence ID" value="CAO94759.1"/>
    <property type="molecule type" value="mRNA"/>
</dbReference>
<protein>
    <recommendedName>
        <fullName evidence="5">Large ribosomal subunit protein P2</fullName>
    </recommendedName>
    <alternativeName>
        <fullName evidence="6">60S acidic ribosomal protein P2</fullName>
    </alternativeName>
</protein>
<dbReference type="PANTHER" id="PTHR21141:SF5">
    <property type="entry name" value="LARGE RIBOSOMAL SUBUNIT PROTEIN P2"/>
    <property type="match status" value="1"/>
</dbReference>
<dbReference type="GO" id="GO:0003735">
    <property type="term" value="F:structural constituent of ribosome"/>
    <property type="evidence" value="ECO:0007669"/>
    <property type="project" value="InterPro"/>
</dbReference>
<dbReference type="PANTHER" id="PTHR21141">
    <property type="entry name" value="60S ACIDIC RIBOSOMAL PROTEIN FAMILY MEMBER"/>
    <property type="match status" value="1"/>
</dbReference>
<dbReference type="CDD" id="cd05833">
    <property type="entry name" value="Ribosomal_P2"/>
    <property type="match status" value="1"/>
</dbReference>
<evidence type="ECO:0000256" key="4">
    <source>
        <dbReference type="ARBA" id="ARBA00023274"/>
    </source>
</evidence>